<evidence type="ECO:0000313" key="2">
    <source>
        <dbReference type="EMBL" id="MBA2176244.1"/>
    </source>
</evidence>
<dbReference type="InterPro" id="IPR011659">
    <property type="entry name" value="WD40"/>
</dbReference>
<dbReference type="Gene3D" id="2.120.10.30">
    <property type="entry name" value="TolB, C-terminal domain"/>
    <property type="match status" value="2"/>
</dbReference>
<dbReference type="PANTHER" id="PTHR36842:SF1">
    <property type="entry name" value="PROTEIN TOLB"/>
    <property type="match status" value="1"/>
</dbReference>
<dbReference type="Proteomes" id="UP000571017">
    <property type="component" value="Unassembled WGS sequence"/>
</dbReference>
<comment type="caution">
    <text evidence="2">The sequence shown here is derived from an EMBL/GenBank/DDBJ whole genome shotgun (WGS) entry which is preliminary data.</text>
</comment>
<dbReference type="EMBL" id="JACEFG010000003">
    <property type="protein sequence ID" value="MBA2176244.1"/>
    <property type="molecule type" value="Genomic_DNA"/>
</dbReference>
<evidence type="ECO:0000256" key="1">
    <source>
        <dbReference type="ARBA" id="ARBA00009820"/>
    </source>
</evidence>
<keyword evidence="3" id="KW-1185">Reference proteome</keyword>
<dbReference type="PANTHER" id="PTHR36842">
    <property type="entry name" value="PROTEIN TOLB HOMOLOG"/>
    <property type="match status" value="1"/>
</dbReference>
<name>A0A838CWE1_9BACI</name>
<evidence type="ECO:0000313" key="3">
    <source>
        <dbReference type="Proteomes" id="UP000571017"/>
    </source>
</evidence>
<dbReference type="RefSeq" id="WP_181473276.1">
    <property type="nucleotide sequence ID" value="NZ_JACEFG010000003.1"/>
</dbReference>
<dbReference type="InterPro" id="IPR011042">
    <property type="entry name" value="6-blade_b-propeller_TolB-like"/>
</dbReference>
<organism evidence="2 3">
    <name type="scientific">Halobacillus locisalis</name>
    <dbReference type="NCBI Taxonomy" id="220753"/>
    <lineage>
        <taxon>Bacteria</taxon>
        <taxon>Bacillati</taxon>
        <taxon>Bacillota</taxon>
        <taxon>Bacilli</taxon>
        <taxon>Bacillales</taxon>
        <taxon>Bacillaceae</taxon>
        <taxon>Halobacillus</taxon>
    </lineage>
</organism>
<sequence length="332" mass="37634">MKRINKKSLWFIAGMIILYVILSSTGSMSAGPTGYTGLEDFPALSPDDETLIFPYAHNGTSSLYKMAMNGGEAERILPPDEGFSFEEPTFAPDGESFTFLKKGQVEEDVYAQLMLYEYGSARPLTEKQHNVLDTAFTPDGKSIYYTMYRNGVVKDFEFRKMNLDSGESEVVDHSVDFKFGAIDMLSDNEIFYLNISAPFEFSDQLMFADLNTGDQTPVTLEESYESQAGHGPALSHPVLSSDHERIAFADVGSTTKSGRYIYNIFVMDRNGENIEQVTNVQDYAGSPTFFHNRDRLLYTRDRNFGTSRERDLEYWIVDLENNIEKELMIDMP</sequence>
<dbReference type="AlphaFoldDB" id="A0A838CWE1"/>
<proteinExistence type="inferred from homology"/>
<gene>
    <name evidence="2" type="ORF">H0266_15205</name>
</gene>
<reference evidence="2 3" key="1">
    <citation type="journal article" date="2004" name="Extremophiles">
        <title>Halobacillus locisalis sp. nov., a halophilic bacterium isolated from a marine solar saltern of the Yellow Sea in Korea.</title>
        <authorList>
            <person name="Yoon J.H."/>
            <person name="Kang K.H."/>
            <person name="Oh T.K."/>
            <person name="Park Y.H."/>
        </authorList>
    </citation>
    <scope>NUCLEOTIDE SEQUENCE [LARGE SCALE GENOMIC DNA]</scope>
    <source>
        <strain evidence="2 3">KCTC 3788</strain>
    </source>
</reference>
<dbReference type="Pfam" id="PF07676">
    <property type="entry name" value="PD40"/>
    <property type="match status" value="1"/>
</dbReference>
<dbReference type="SUPFAM" id="SSF82171">
    <property type="entry name" value="DPP6 N-terminal domain-like"/>
    <property type="match status" value="1"/>
</dbReference>
<comment type="similarity">
    <text evidence="1">Belongs to the TolB family.</text>
</comment>
<accession>A0A838CWE1</accession>
<protein>
    <submittedName>
        <fullName evidence="2">PD40 domain-containing protein</fullName>
    </submittedName>
</protein>